<keyword evidence="6" id="KW-0539">Nucleus</keyword>
<keyword evidence="5" id="KW-0862">Zinc</keyword>
<keyword evidence="2" id="KW-0479">Metal-binding</keyword>
<dbReference type="GO" id="GO:0005634">
    <property type="term" value="C:nucleus"/>
    <property type="evidence" value="ECO:0007669"/>
    <property type="project" value="UniProtKB-SubCell"/>
</dbReference>
<protein>
    <submittedName>
        <fullName evidence="9">Jg24638 protein</fullName>
    </submittedName>
</protein>
<dbReference type="FunFam" id="3.30.160.60:FF:001049">
    <property type="entry name" value="zinc finger protein 319"/>
    <property type="match status" value="1"/>
</dbReference>
<dbReference type="PANTHER" id="PTHR24394">
    <property type="entry name" value="ZINC FINGER PROTEIN"/>
    <property type="match status" value="1"/>
</dbReference>
<feature type="domain" description="C2H2-type" evidence="8">
    <location>
        <begin position="84"/>
        <end position="104"/>
    </location>
</feature>
<evidence type="ECO:0000256" key="6">
    <source>
        <dbReference type="ARBA" id="ARBA00023242"/>
    </source>
</evidence>
<evidence type="ECO:0000313" key="9">
    <source>
        <dbReference type="EMBL" id="CAH2211829.1"/>
    </source>
</evidence>
<dbReference type="GO" id="GO:0000981">
    <property type="term" value="F:DNA-binding transcription factor activity, RNA polymerase II-specific"/>
    <property type="evidence" value="ECO:0007669"/>
    <property type="project" value="TreeGrafter"/>
</dbReference>
<feature type="domain" description="C2H2-type" evidence="8">
    <location>
        <begin position="56"/>
        <end position="83"/>
    </location>
</feature>
<proteinExistence type="predicted"/>
<dbReference type="Proteomes" id="UP000838756">
    <property type="component" value="Unassembled WGS sequence"/>
</dbReference>
<evidence type="ECO:0000313" key="10">
    <source>
        <dbReference type="Proteomes" id="UP000838756"/>
    </source>
</evidence>
<keyword evidence="10" id="KW-1185">Reference proteome</keyword>
<keyword evidence="4 7" id="KW-0863">Zinc-finger</keyword>
<dbReference type="PANTHER" id="PTHR24394:SF44">
    <property type="entry name" value="ZINC FINGER PROTEIN 271-LIKE"/>
    <property type="match status" value="1"/>
</dbReference>
<organism evidence="9 10">
    <name type="scientific">Pararge aegeria aegeria</name>
    <dbReference type="NCBI Taxonomy" id="348720"/>
    <lineage>
        <taxon>Eukaryota</taxon>
        <taxon>Metazoa</taxon>
        <taxon>Ecdysozoa</taxon>
        <taxon>Arthropoda</taxon>
        <taxon>Hexapoda</taxon>
        <taxon>Insecta</taxon>
        <taxon>Pterygota</taxon>
        <taxon>Neoptera</taxon>
        <taxon>Endopterygota</taxon>
        <taxon>Lepidoptera</taxon>
        <taxon>Glossata</taxon>
        <taxon>Ditrysia</taxon>
        <taxon>Papilionoidea</taxon>
        <taxon>Nymphalidae</taxon>
        <taxon>Satyrinae</taxon>
        <taxon>Satyrini</taxon>
        <taxon>Parargina</taxon>
        <taxon>Pararge</taxon>
    </lineage>
</organism>
<dbReference type="SMART" id="SM00355">
    <property type="entry name" value="ZnF_C2H2"/>
    <property type="match status" value="2"/>
</dbReference>
<dbReference type="FunFam" id="3.30.160.60:FF:002343">
    <property type="entry name" value="Zinc finger protein 33A"/>
    <property type="match status" value="1"/>
</dbReference>
<dbReference type="AlphaFoldDB" id="A0A8S4QMU2"/>
<keyword evidence="3" id="KW-0677">Repeat</keyword>
<evidence type="ECO:0000256" key="4">
    <source>
        <dbReference type="ARBA" id="ARBA00022771"/>
    </source>
</evidence>
<evidence type="ECO:0000256" key="5">
    <source>
        <dbReference type="ARBA" id="ARBA00022833"/>
    </source>
</evidence>
<evidence type="ECO:0000256" key="3">
    <source>
        <dbReference type="ARBA" id="ARBA00022737"/>
    </source>
</evidence>
<dbReference type="GO" id="GO:0008270">
    <property type="term" value="F:zinc ion binding"/>
    <property type="evidence" value="ECO:0007669"/>
    <property type="project" value="UniProtKB-KW"/>
</dbReference>
<dbReference type="Gene3D" id="3.30.160.60">
    <property type="entry name" value="Classic Zinc Finger"/>
    <property type="match status" value="3"/>
</dbReference>
<gene>
    <name evidence="9" type="primary">jg24638</name>
    <name evidence="9" type="ORF">PAEG_LOCUS3468</name>
</gene>
<accession>A0A8S4QMU2</accession>
<dbReference type="SUPFAM" id="SSF57667">
    <property type="entry name" value="beta-beta-alpha zinc fingers"/>
    <property type="match status" value="1"/>
</dbReference>
<dbReference type="InterPro" id="IPR013087">
    <property type="entry name" value="Znf_C2H2_type"/>
</dbReference>
<feature type="non-terminal residue" evidence="9">
    <location>
        <position position="1"/>
    </location>
</feature>
<evidence type="ECO:0000259" key="8">
    <source>
        <dbReference type="PROSITE" id="PS50157"/>
    </source>
</evidence>
<comment type="subcellular location">
    <subcellularLocation>
        <location evidence="1">Nucleus</location>
    </subcellularLocation>
</comment>
<name>A0A8S4QMU2_9NEOP</name>
<dbReference type="PROSITE" id="PS00028">
    <property type="entry name" value="ZINC_FINGER_C2H2_1"/>
    <property type="match status" value="1"/>
</dbReference>
<dbReference type="PROSITE" id="PS50157">
    <property type="entry name" value="ZINC_FINGER_C2H2_2"/>
    <property type="match status" value="2"/>
</dbReference>
<dbReference type="OrthoDB" id="6077919at2759"/>
<evidence type="ECO:0000256" key="7">
    <source>
        <dbReference type="PROSITE-ProRule" id="PRU00042"/>
    </source>
</evidence>
<sequence>MTVIRTPNDRSLDRARICNNMSFQSLLAWTVTYRNIGESNATLRYHQRAHTGEKPYSCGLCAARFVSREHWRLHQRVHSGERPYCCGVCGLRFAQKPALNRHYI</sequence>
<evidence type="ECO:0000256" key="2">
    <source>
        <dbReference type="ARBA" id="ARBA00022723"/>
    </source>
</evidence>
<reference evidence="9" key="1">
    <citation type="submission" date="2022-03" db="EMBL/GenBank/DDBJ databases">
        <authorList>
            <person name="Lindestad O."/>
        </authorList>
    </citation>
    <scope>NUCLEOTIDE SEQUENCE</scope>
</reference>
<dbReference type="InterPro" id="IPR036236">
    <property type="entry name" value="Znf_C2H2_sf"/>
</dbReference>
<comment type="caution">
    <text evidence="9">The sequence shown here is derived from an EMBL/GenBank/DDBJ whole genome shotgun (WGS) entry which is preliminary data.</text>
</comment>
<dbReference type="EMBL" id="CAKXAJ010011116">
    <property type="protein sequence ID" value="CAH2211829.1"/>
    <property type="molecule type" value="Genomic_DNA"/>
</dbReference>
<dbReference type="Pfam" id="PF00096">
    <property type="entry name" value="zf-C2H2"/>
    <property type="match status" value="1"/>
</dbReference>
<evidence type="ECO:0000256" key="1">
    <source>
        <dbReference type="ARBA" id="ARBA00004123"/>
    </source>
</evidence>